<dbReference type="EC" id="3.5.1.4" evidence="3"/>
<dbReference type="EMBL" id="JACHJR010000001">
    <property type="protein sequence ID" value="MBB4945534.1"/>
    <property type="molecule type" value="Genomic_DNA"/>
</dbReference>
<dbReference type="Pfam" id="PF01425">
    <property type="entry name" value="Amidase"/>
    <property type="match status" value="1"/>
</dbReference>
<evidence type="ECO:0000256" key="1">
    <source>
        <dbReference type="SAM" id="MobiDB-lite"/>
    </source>
</evidence>
<feature type="region of interest" description="Disordered" evidence="1">
    <location>
        <begin position="1"/>
        <end position="22"/>
    </location>
</feature>
<dbReference type="PANTHER" id="PTHR42678">
    <property type="entry name" value="AMIDASE"/>
    <property type="match status" value="1"/>
</dbReference>
<sequence>MTDTSHTGTEHLDRSTSTFPELPELHRQLREGQLTSVSLTRRCLDRIELVDPLVRAVLAVDDSALEQAAQADRRYAAGAERGPLDGIPVLVKDNIDTAGLAGTAGSRLLAGNPPRRDAGIVNRLRAAGAVVLGKTNLSEWSNFRSTQATEGWSGAGGQTRNPYRLDRSPGGSSAGSAVAVATGMAPLALGTETDGSIVGPAGLCGVVGVKPETGLLPLDGIVPISPVQDTVGVLAARLGDAALAMAALTGRPPADPDPAMLRVGLWRVPRMPGAVDAVLDSAVQALRSAGVAVVPIDLTLDRQTVEDGLLAMYAEFRPGLETYLRGRPGGPQTLAELIEGNRADPVELSLFDQDLFEQAQLIGEAERAKAGLARQSSREQARKLLDRTMRRYGVQAVLAATNEPAPVIDYELGDPGTPGSSTPAALAGYPNISLPVGHFRELPVGLSVFGPPTLDRLLPVALRLAEACAVRRIPALR</sequence>
<protein>
    <submittedName>
        <fullName evidence="3">Amidase</fullName>
        <ecNumber evidence="3">3.5.1.4</ecNumber>
    </submittedName>
</protein>
<keyword evidence="3" id="KW-0378">Hydrolase</keyword>
<dbReference type="PANTHER" id="PTHR42678:SF34">
    <property type="entry name" value="OS04G0183300 PROTEIN"/>
    <property type="match status" value="1"/>
</dbReference>
<accession>A0A7W7S7Z4</accession>
<dbReference type="InterPro" id="IPR023631">
    <property type="entry name" value="Amidase_dom"/>
</dbReference>
<comment type="caution">
    <text evidence="3">The sequence shown here is derived from an EMBL/GenBank/DDBJ whole genome shotgun (WGS) entry which is preliminary data.</text>
</comment>
<feature type="domain" description="Amidase" evidence="2">
    <location>
        <begin position="39"/>
        <end position="457"/>
    </location>
</feature>
<dbReference type="Proteomes" id="UP000573327">
    <property type="component" value="Unassembled WGS sequence"/>
</dbReference>
<reference evidence="3 4" key="1">
    <citation type="submission" date="2020-08" db="EMBL/GenBank/DDBJ databases">
        <title>Sequencing the genomes of 1000 actinobacteria strains.</title>
        <authorList>
            <person name="Klenk H.-P."/>
        </authorList>
    </citation>
    <scope>NUCLEOTIDE SEQUENCE [LARGE SCALE GENOMIC DNA]</scope>
    <source>
        <strain evidence="3 4">DSM 44786</strain>
    </source>
</reference>
<dbReference type="RefSeq" id="WP_246510971.1">
    <property type="nucleotide sequence ID" value="NZ_JACHJR010000001.1"/>
</dbReference>
<dbReference type="AlphaFoldDB" id="A0A7W7S7Z4"/>
<dbReference type="GO" id="GO:0004040">
    <property type="term" value="F:amidase activity"/>
    <property type="evidence" value="ECO:0007669"/>
    <property type="project" value="UniProtKB-EC"/>
</dbReference>
<name>A0A7W7S7Z4_9ACTN</name>
<organism evidence="3 4">
    <name type="scientific">Kitasatospora gansuensis</name>
    <dbReference type="NCBI Taxonomy" id="258050"/>
    <lineage>
        <taxon>Bacteria</taxon>
        <taxon>Bacillati</taxon>
        <taxon>Actinomycetota</taxon>
        <taxon>Actinomycetes</taxon>
        <taxon>Kitasatosporales</taxon>
        <taxon>Streptomycetaceae</taxon>
        <taxon>Kitasatospora</taxon>
    </lineage>
</organism>
<keyword evidence="4" id="KW-1185">Reference proteome</keyword>
<dbReference type="Gene3D" id="3.90.1300.10">
    <property type="entry name" value="Amidase signature (AS) domain"/>
    <property type="match status" value="1"/>
</dbReference>
<dbReference type="InterPro" id="IPR036928">
    <property type="entry name" value="AS_sf"/>
</dbReference>
<evidence type="ECO:0000259" key="2">
    <source>
        <dbReference type="Pfam" id="PF01425"/>
    </source>
</evidence>
<dbReference type="SUPFAM" id="SSF75304">
    <property type="entry name" value="Amidase signature (AS) enzymes"/>
    <property type="match status" value="1"/>
</dbReference>
<gene>
    <name evidence="3" type="ORF">F4556_001069</name>
</gene>
<proteinExistence type="predicted"/>
<evidence type="ECO:0000313" key="3">
    <source>
        <dbReference type="EMBL" id="MBB4945534.1"/>
    </source>
</evidence>
<evidence type="ECO:0000313" key="4">
    <source>
        <dbReference type="Proteomes" id="UP000573327"/>
    </source>
</evidence>